<name>A0ABS8MEF4_9FLAO</name>
<sequence>MEKITVKQLIKFRGKSERTKITFVKNLDKEKIKSPDDSGGDYWISCLSAIRNTFKFDNADLLDEKINLLIDKINIEEDGRIKDQFQRNLDIVNNFKDYDFKHLKPDVDLIFLTQPKDHAILNIKGFPIEAKPCHIFTFSNKKSEEIAGVWFVAQINGFKKSELGMFADMIYRYLDKHHSKDFYVNPDYCIAVDLYNGQEVSYSEIQNGKVPILIDSTLEDLKEVDRD</sequence>
<dbReference type="Proteomes" id="UP001430679">
    <property type="component" value="Unassembled WGS sequence"/>
</dbReference>
<gene>
    <name evidence="1" type="ORF">LNP81_12225</name>
</gene>
<evidence type="ECO:0000313" key="1">
    <source>
        <dbReference type="EMBL" id="MCC9063753.1"/>
    </source>
</evidence>
<accession>A0ABS8MEF4</accession>
<keyword evidence="2" id="KW-1185">Reference proteome</keyword>
<evidence type="ECO:0000313" key="2">
    <source>
        <dbReference type="Proteomes" id="UP001430679"/>
    </source>
</evidence>
<dbReference type="EMBL" id="JAJJMM010000001">
    <property type="protein sequence ID" value="MCC9063753.1"/>
    <property type="molecule type" value="Genomic_DNA"/>
</dbReference>
<dbReference type="RefSeq" id="WP_230036165.1">
    <property type="nucleotide sequence ID" value="NZ_JAJJMM010000001.1"/>
</dbReference>
<comment type="caution">
    <text evidence="1">The sequence shown here is derived from an EMBL/GenBank/DDBJ whole genome shotgun (WGS) entry which is preliminary data.</text>
</comment>
<proteinExistence type="predicted"/>
<reference evidence="1" key="1">
    <citation type="submission" date="2021-11" db="EMBL/GenBank/DDBJ databases">
        <title>Description of novel Flavobacterium species.</title>
        <authorList>
            <person name="Saticioglu I.B."/>
            <person name="Ay H."/>
            <person name="Altun S."/>
            <person name="Duman M."/>
        </authorList>
    </citation>
    <scope>NUCLEOTIDE SEQUENCE</scope>
    <source>
        <strain evidence="1">F-30</strain>
    </source>
</reference>
<organism evidence="1 2">
    <name type="scientific">Flavobacterium piscisymbiosum</name>
    <dbReference type="NCBI Taxonomy" id="2893753"/>
    <lineage>
        <taxon>Bacteria</taxon>
        <taxon>Pseudomonadati</taxon>
        <taxon>Bacteroidota</taxon>
        <taxon>Flavobacteriia</taxon>
        <taxon>Flavobacteriales</taxon>
        <taxon>Flavobacteriaceae</taxon>
        <taxon>Flavobacterium</taxon>
    </lineage>
</organism>
<protein>
    <submittedName>
        <fullName evidence="1">Uncharacterized protein</fullName>
    </submittedName>
</protein>